<feature type="transmembrane region" description="Helical" evidence="1">
    <location>
        <begin position="30"/>
        <end position="52"/>
    </location>
</feature>
<dbReference type="Proteomes" id="UP001634007">
    <property type="component" value="Unassembled WGS sequence"/>
</dbReference>
<comment type="caution">
    <text evidence="2">The sequence shown here is derived from an EMBL/GenBank/DDBJ whole genome shotgun (WGS) entry which is preliminary data.</text>
</comment>
<name>A0ABD3J4G6_EUCGL</name>
<reference evidence="2 3" key="1">
    <citation type="submission" date="2024-11" db="EMBL/GenBank/DDBJ databases">
        <title>Chromosome-level genome assembly of Eucalyptus globulus Labill. provides insights into its genome evolution.</title>
        <authorList>
            <person name="Li X."/>
        </authorList>
    </citation>
    <scope>NUCLEOTIDE SEQUENCE [LARGE SCALE GENOMIC DNA]</scope>
    <source>
        <strain evidence="2">CL2024</strain>
        <tissue evidence="2">Fresh tender leaves</tissue>
    </source>
</reference>
<evidence type="ECO:0000313" key="3">
    <source>
        <dbReference type="Proteomes" id="UP001634007"/>
    </source>
</evidence>
<evidence type="ECO:0000256" key="1">
    <source>
        <dbReference type="SAM" id="Phobius"/>
    </source>
</evidence>
<dbReference type="PANTHER" id="PTHR33133:SF5">
    <property type="entry name" value="OS08G0107100 PROTEIN"/>
    <property type="match status" value="1"/>
</dbReference>
<keyword evidence="1" id="KW-0812">Transmembrane</keyword>
<dbReference type="EMBL" id="JBJKBG010000009">
    <property type="protein sequence ID" value="KAL3721438.1"/>
    <property type="molecule type" value="Genomic_DNA"/>
</dbReference>
<feature type="transmembrane region" description="Helical" evidence="1">
    <location>
        <begin position="181"/>
        <end position="212"/>
    </location>
</feature>
<keyword evidence="3" id="KW-1185">Reference proteome</keyword>
<keyword evidence="1" id="KW-0472">Membrane</keyword>
<feature type="transmembrane region" description="Helical" evidence="1">
    <location>
        <begin position="232"/>
        <end position="249"/>
    </location>
</feature>
<protein>
    <recommendedName>
        <fullName evidence="4">Polyadenylate-binding protein 1-B-binding protein</fullName>
    </recommendedName>
</protein>
<feature type="transmembrane region" description="Helical" evidence="1">
    <location>
        <begin position="90"/>
        <end position="123"/>
    </location>
</feature>
<dbReference type="AlphaFoldDB" id="A0ABD3J4G6"/>
<proteinExistence type="predicted"/>
<organism evidence="2 3">
    <name type="scientific">Eucalyptus globulus</name>
    <name type="common">Tasmanian blue gum</name>
    <dbReference type="NCBI Taxonomy" id="34317"/>
    <lineage>
        <taxon>Eukaryota</taxon>
        <taxon>Viridiplantae</taxon>
        <taxon>Streptophyta</taxon>
        <taxon>Embryophyta</taxon>
        <taxon>Tracheophyta</taxon>
        <taxon>Spermatophyta</taxon>
        <taxon>Magnoliopsida</taxon>
        <taxon>eudicotyledons</taxon>
        <taxon>Gunneridae</taxon>
        <taxon>Pentapetalae</taxon>
        <taxon>rosids</taxon>
        <taxon>malvids</taxon>
        <taxon>Myrtales</taxon>
        <taxon>Myrtaceae</taxon>
        <taxon>Myrtoideae</taxon>
        <taxon>Eucalypteae</taxon>
        <taxon>Eucalyptus</taxon>
    </lineage>
</organism>
<evidence type="ECO:0008006" key="4">
    <source>
        <dbReference type="Google" id="ProtNLM"/>
    </source>
</evidence>
<accession>A0ABD3J4G6</accession>
<keyword evidence="1" id="KW-1133">Transmembrane helix</keyword>
<feature type="transmembrane region" description="Helical" evidence="1">
    <location>
        <begin position="144"/>
        <end position="175"/>
    </location>
</feature>
<evidence type="ECO:0000313" key="2">
    <source>
        <dbReference type="EMBL" id="KAL3721438.1"/>
    </source>
</evidence>
<sequence length="336" mass="38022">MDRDQHELQFLGFPGVYRESSKIILKWRKIFAQITLALILPLCVVFLAHSLVSHLLTFRIVDHEDDRDYASEGSQSYRDLSHALKKEWVAFWLTMLGYFIFVFIFSLLSTSAVVYTVACIYAAKQITFKKIMSVVPRVWKRLMATFLWTFVTFVAFFVVAVALLIGWVVIVSAFLVGSGLAIAVLVILLILYVVVFVYLTMIWQLASVISVLEDVYGRKAMVKSRRLIKGKMGMSVGCFLGVMLWSALVEGLFECLVVLDLVQGIGIKIAGGLICLLLLLMVVLFDLVVQTVIYFVCKSYHHENIDKSSLSEHLEVYLGDYVPLKANSVQLEQLHV</sequence>
<feature type="transmembrane region" description="Helical" evidence="1">
    <location>
        <begin position="269"/>
        <end position="297"/>
    </location>
</feature>
<dbReference type="PANTHER" id="PTHR33133">
    <property type="entry name" value="OS08G0107100 PROTEIN-RELATED"/>
    <property type="match status" value="1"/>
</dbReference>
<gene>
    <name evidence="2" type="ORF">ACJRO7_033867</name>
</gene>